<comment type="caution">
    <text evidence="8">The sequence shown here is derived from an EMBL/GenBank/DDBJ whole genome shotgun (WGS) entry which is preliminary data.</text>
</comment>
<feature type="transmembrane region" description="Helical" evidence="7">
    <location>
        <begin position="109"/>
        <end position="129"/>
    </location>
</feature>
<reference evidence="8 9" key="1">
    <citation type="submission" date="2023-10" db="EMBL/GenBank/DDBJ databases">
        <title>Glaciecola aquimarina strain GGW-M5 nov., isolated from a coastal seawater.</title>
        <authorList>
            <person name="Bayburt H."/>
            <person name="Kim J.M."/>
            <person name="Choi B.J."/>
            <person name="Jeon C.O."/>
        </authorList>
    </citation>
    <scope>NUCLEOTIDE SEQUENCE [LARGE SCALE GENOMIC DNA]</scope>
    <source>
        <strain evidence="8 9">KCTC 32108</strain>
    </source>
</reference>
<name>A0ABU3SUY7_9ALTE</name>
<dbReference type="InterPro" id="IPR005524">
    <property type="entry name" value="DUF318"/>
</dbReference>
<dbReference type="SUPFAM" id="SSF103473">
    <property type="entry name" value="MFS general substrate transporter"/>
    <property type="match status" value="1"/>
</dbReference>
<keyword evidence="5 7" id="KW-1133">Transmembrane helix</keyword>
<feature type="transmembrane region" description="Helical" evidence="7">
    <location>
        <begin position="208"/>
        <end position="237"/>
    </location>
</feature>
<protein>
    <submittedName>
        <fullName evidence="8">SO_0444 family Cu/Zn efflux transporter</fullName>
    </submittedName>
</protein>
<feature type="transmembrane region" description="Helical" evidence="7">
    <location>
        <begin position="272"/>
        <end position="294"/>
    </location>
</feature>
<gene>
    <name evidence="8" type="ORF">RS130_07530</name>
</gene>
<feature type="transmembrane region" description="Helical" evidence="7">
    <location>
        <begin position="48"/>
        <end position="71"/>
    </location>
</feature>
<feature type="transmembrane region" description="Helical" evidence="7">
    <location>
        <begin position="7"/>
        <end position="28"/>
    </location>
</feature>
<keyword evidence="6 7" id="KW-0472">Membrane</keyword>
<dbReference type="PANTHER" id="PTHR34184">
    <property type="entry name" value="UPF0718 PROTEIN YCGR"/>
    <property type="match status" value="1"/>
</dbReference>
<dbReference type="Pfam" id="PF03773">
    <property type="entry name" value="ArsP_1"/>
    <property type="match status" value="1"/>
</dbReference>
<evidence type="ECO:0000256" key="2">
    <source>
        <dbReference type="ARBA" id="ARBA00006386"/>
    </source>
</evidence>
<proteinExistence type="inferred from homology"/>
<evidence type="ECO:0000256" key="4">
    <source>
        <dbReference type="ARBA" id="ARBA00022692"/>
    </source>
</evidence>
<dbReference type="PANTHER" id="PTHR34184:SF4">
    <property type="entry name" value="UPF0718 PROTEIN YCGR"/>
    <property type="match status" value="1"/>
</dbReference>
<keyword evidence="4 7" id="KW-0812">Transmembrane</keyword>
<comment type="subcellular location">
    <subcellularLocation>
        <location evidence="1">Cell membrane</location>
        <topology evidence="1">Multi-pass membrane protein</topology>
    </subcellularLocation>
</comment>
<dbReference type="EMBL" id="JAWDIO010000002">
    <property type="protein sequence ID" value="MDU0353797.1"/>
    <property type="molecule type" value="Genomic_DNA"/>
</dbReference>
<feature type="transmembrane region" description="Helical" evidence="7">
    <location>
        <begin position="178"/>
        <end position="196"/>
    </location>
</feature>
<dbReference type="Proteomes" id="UP001247805">
    <property type="component" value="Unassembled WGS sequence"/>
</dbReference>
<keyword evidence="3" id="KW-1003">Cell membrane</keyword>
<evidence type="ECO:0000256" key="3">
    <source>
        <dbReference type="ARBA" id="ARBA00022475"/>
    </source>
</evidence>
<organism evidence="8 9">
    <name type="scientific">Paraglaciecola aquimarina</name>
    <dbReference type="NCBI Taxonomy" id="1235557"/>
    <lineage>
        <taxon>Bacteria</taxon>
        <taxon>Pseudomonadati</taxon>
        <taxon>Pseudomonadota</taxon>
        <taxon>Gammaproteobacteria</taxon>
        <taxon>Alteromonadales</taxon>
        <taxon>Alteromonadaceae</taxon>
        <taxon>Paraglaciecola</taxon>
    </lineage>
</organism>
<keyword evidence="9" id="KW-1185">Reference proteome</keyword>
<evidence type="ECO:0000313" key="9">
    <source>
        <dbReference type="Proteomes" id="UP001247805"/>
    </source>
</evidence>
<evidence type="ECO:0000313" key="8">
    <source>
        <dbReference type="EMBL" id="MDU0353797.1"/>
    </source>
</evidence>
<comment type="similarity">
    <text evidence="2">Belongs to the UPF0718 family.</text>
</comment>
<sequence>MELLSNFVDLFTESAPFLLLGMLMAGVINQLVPKTWIDKTLGSNKSVTTAALIGAPLPLCSCSVIPVAMGIRRSGASKASTASFLVATPETGVDSIGVTYALMGPIMAIVRPIAAIFSAIVTGLLIAVFGQEQDSTPHLAKPASVKSCCSKSKPQAKTLPEKIKTAVVFGYGQLLRDFMVWFLIGVFFAALITTYVPDDFLAQYAQGVFAMLVAVVISIPMYICATASTPIAVGLLMSGISPGAALVFMLTGPATNIATLMIIKNELGKRELALYLVGIVSSAILCGVVLDYLFSQFGWQLNLYHGGHSDMLGLLYQVSAFVLAGLIIFQMFKKYWPKRSLVSQQKAVHK</sequence>
<dbReference type="NCBIfam" id="NF033936">
    <property type="entry name" value="CuZnOut_SO0444"/>
    <property type="match status" value="1"/>
</dbReference>
<evidence type="ECO:0000256" key="1">
    <source>
        <dbReference type="ARBA" id="ARBA00004651"/>
    </source>
</evidence>
<feature type="transmembrane region" description="Helical" evidence="7">
    <location>
        <begin position="314"/>
        <end position="332"/>
    </location>
</feature>
<dbReference type="RefSeq" id="WP_316025446.1">
    <property type="nucleotide sequence ID" value="NZ_JAWDIO010000002.1"/>
</dbReference>
<evidence type="ECO:0000256" key="7">
    <source>
        <dbReference type="SAM" id="Phobius"/>
    </source>
</evidence>
<evidence type="ECO:0000256" key="5">
    <source>
        <dbReference type="ARBA" id="ARBA00022989"/>
    </source>
</evidence>
<accession>A0ABU3SUY7</accession>
<evidence type="ECO:0000256" key="6">
    <source>
        <dbReference type="ARBA" id="ARBA00023136"/>
    </source>
</evidence>
<dbReference type="InterPro" id="IPR036259">
    <property type="entry name" value="MFS_trans_sf"/>
</dbReference>
<dbReference type="InterPro" id="IPR052923">
    <property type="entry name" value="UPF0718"/>
</dbReference>